<protein>
    <submittedName>
        <fullName evidence="1">Uncharacterized protein</fullName>
    </submittedName>
</protein>
<gene>
    <name evidence="1" type="ORF">ENK44_08815</name>
</gene>
<accession>A0A7V4WUX5</accession>
<reference evidence="1" key="1">
    <citation type="journal article" date="2020" name="mSystems">
        <title>Genome- and Community-Level Interaction Insights into Carbon Utilization and Element Cycling Functions of Hydrothermarchaeota in Hydrothermal Sediment.</title>
        <authorList>
            <person name="Zhou Z."/>
            <person name="Liu Y."/>
            <person name="Xu W."/>
            <person name="Pan J."/>
            <person name="Luo Z.H."/>
            <person name="Li M."/>
        </authorList>
    </citation>
    <scope>NUCLEOTIDE SEQUENCE [LARGE SCALE GENOMIC DNA]</scope>
    <source>
        <strain evidence="1">HyVt-577</strain>
    </source>
</reference>
<proteinExistence type="predicted"/>
<comment type="caution">
    <text evidence="1">The sequence shown here is derived from an EMBL/GenBank/DDBJ whole genome shotgun (WGS) entry which is preliminary data.</text>
</comment>
<organism evidence="1">
    <name type="scientific">Caldithrix abyssi</name>
    <dbReference type="NCBI Taxonomy" id="187145"/>
    <lineage>
        <taxon>Bacteria</taxon>
        <taxon>Pseudomonadati</taxon>
        <taxon>Calditrichota</taxon>
        <taxon>Calditrichia</taxon>
        <taxon>Calditrichales</taxon>
        <taxon>Calditrichaceae</taxon>
        <taxon>Caldithrix</taxon>
    </lineage>
</organism>
<dbReference type="AlphaFoldDB" id="A0A7V4WUX5"/>
<dbReference type="EMBL" id="DRQG01000084">
    <property type="protein sequence ID" value="HGY55789.1"/>
    <property type="molecule type" value="Genomic_DNA"/>
</dbReference>
<sequence length="272" mass="31290">MNQSRLTFIMLRIKRLGTPMFFFILLLFFIRTGWTQEGEKKIDASKPTNLYTQLNNAFEVAKNVNGNYLYGYRASFQLASGDQHHLAFVEIPLLYNDRTSAFGLSDIRVRYFGITHKDYSKTFGGVWAGSIDIFAPTGKFEDGLGTGRWIVAPGLVTGIIFSKKFQTFPIVSYQYMSKPTSSSIPESQKKVRHGMTFQAITVLNFNTWFMWITPIYVIPDLSDSNIKDRFIIELIPSLPAMGDKFKYRPSAFFRYDFRNESFQARVALVLYL</sequence>
<name>A0A7V4WUX5_CALAY</name>
<evidence type="ECO:0000313" key="1">
    <source>
        <dbReference type="EMBL" id="HGY55789.1"/>
    </source>
</evidence>
<dbReference type="Proteomes" id="UP000885779">
    <property type="component" value="Unassembled WGS sequence"/>
</dbReference>